<dbReference type="EMBL" id="FXBM01000002">
    <property type="protein sequence ID" value="SMH47503.1"/>
    <property type="molecule type" value="Genomic_DNA"/>
</dbReference>
<evidence type="ECO:0000313" key="10">
    <source>
        <dbReference type="Proteomes" id="UP000193711"/>
    </source>
</evidence>
<keyword evidence="4 5" id="KW-0963">Cytoplasm</keyword>
<evidence type="ECO:0000256" key="4">
    <source>
        <dbReference type="ARBA" id="ARBA00022490"/>
    </source>
</evidence>
<proteinExistence type="inferred from homology"/>
<gene>
    <name evidence="5" type="primary">recX</name>
    <name evidence="9" type="ORF">SAMN06295885_2991</name>
</gene>
<comment type="subcellular location">
    <subcellularLocation>
        <location evidence="1 5">Cytoplasm</location>
    </subcellularLocation>
</comment>
<feature type="region of interest" description="Disordered" evidence="6">
    <location>
        <begin position="1"/>
        <end position="110"/>
    </location>
</feature>
<evidence type="ECO:0000256" key="6">
    <source>
        <dbReference type="SAM" id="MobiDB-lite"/>
    </source>
</evidence>
<organism evidence="9 10">
    <name type="scientific">Rathayibacter oskolensis</name>
    <dbReference type="NCBI Taxonomy" id="1891671"/>
    <lineage>
        <taxon>Bacteria</taxon>
        <taxon>Bacillati</taxon>
        <taxon>Actinomycetota</taxon>
        <taxon>Actinomycetes</taxon>
        <taxon>Micrococcales</taxon>
        <taxon>Microbacteriaceae</taxon>
        <taxon>Rathayibacter</taxon>
    </lineage>
</organism>
<dbReference type="HAMAP" id="MF_01114">
    <property type="entry name" value="RecX"/>
    <property type="match status" value="1"/>
</dbReference>
<comment type="function">
    <text evidence="5">Modulates RecA activity.</text>
</comment>
<dbReference type="STRING" id="1891671.SAMN06295885_2991"/>
<evidence type="ECO:0000256" key="3">
    <source>
        <dbReference type="ARBA" id="ARBA00018111"/>
    </source>
</evidence>
<accession>A0A1X7P8V4</accession>
<evidence type="ECO:0000256" key="2">
    <source>
        <dbReference type="ARBA" id="ARBA00009695"/>
    </source>
</evidence>
<protein>
    <recommendedName>
        <fullName evidence="3 5">Regulatory protein RecX</fullName>
    </recommendedName>
</protein>
<dbReference type="InterPro" id="IPR053925">
    <property type="entry name" value="RecX_HTH_3rd"/>
</dbReference>
<dbReference type="Pfam" id="PF21981">
    <property type="entry name" value="RecX_HTH3"/>
    <property type="match status" value="1"/>
</dbReference>
<dbReference type="GO" id="GO:0006282">
    <property type="term" value="P:regulation of DNA repair"/>
    <property type="evidence" value="ECO:0007669"/>
    <property type="project" value="UniProtKB-UniRule"/>
</dbReference>
<evidence type="ECO:0000256" key="1">
    <source>
        <dbReference type="ARBA" id="ARBA00004496"/>
    </source>
</evidence>
<comment type="similarity">
    <text evidence="2 5">Belongs to the RecX family.</text>
</comment>
<feature type="compositionally biased region" description="Basic and acidic residues" evidence="6">
    <location>
        <begin position="73"/>
        <end position="84"/>
    </location>
</feature>
<dbReference type="RefSeq" id="WP_085477295.1">
    <property type="nucleotide sequence ID" value="NZ_FXBM01000002.1"/>
</dbReference>
<dbReference type="GO" id="GO:0005737">
    <property type="term" value="C:cytoplasm"/>
    <property type="evidence" value="ECO:0007669"/>
    <property type="project" value="UniProtKB-SubCell"/>
</dbReference>
<reference evidence="10" key="1">
    <citation type="submission" date="2017-04" db="EMBL/GenBank/DDBJ databases">
        <authorList>
            <person name="Varghese N."/>
            <person name="Submissions S."/>
        </authorList>
    </citation>
    <scope>NUCLEOTIDE SEQUENCE [LARGE SCALE GENOMIC DNA]</scope>
    <source>
        <strain evidence="10">VKM Ac-2121</strain>
    </source>
</reference>
<feature type="domain" description="RecX third three-helical" evidence="8">
    <location>
        <begin position="212"/>
        <end position="259"/>
    </location>
</feature>
<feature type="compositionally biased region" description="Acidic residues" evidence="6">
    <location>
        <begin position="90"/>
        <end position="110"/>
    </location>
</feature>
<dbReference type="InterPro" id="IPR003783">
    <property type="entry name" value="Regulatory_RecX"/>
</dbReference>
<dbReference type="OrthoDB" id="5244465at2"/>
<feature type="compositionally biased region" description="Basic and acidic residues" evidence="6">
    <location>
        <begin position="26"/>
        <end position="40"/>
    </location>
</feature>
<keyword evidence="10" id="KW-1185">Reference proteome</keyword>
<dbReference type="Pfam" id="PF02631">
    <property type="entry name" value="RecX_HTH2"/>
    <property type="match status" value="1"/>
</dbReference>
<feature type="domain" description="RecX second three-helical" evidence="7">
    <location>
        <begin position="165"/>
        <end position="206"/>
    </location>
</feature>
<dbReference type="InterPro" id="IPR036388">
    <property type="entry name" value="WH-like_DNA-bd_sf"/>
</dbReference>
<evidence type="ECO:0000259" key="8">
    <source>
        <dbReference type="Pfam" id="PF21981"/>
    </source>
</evidence>
<evidence type="ECO:0000259" key="7">
    <source>
        <dbReference type="Pfam" id="PF02631"/>
    </source>
</evidence>
<dbReference type="PANTHER" id="PTHR33602">
    <property type="entry name" value="REGULATORY PROTEIN RECX FAMILY PROTEIN"/>
    <property type="match status" value="1"/>
</dbReference>
<evidence type="ECO:0000256" key="5">
    <source>
        <dbReference type="HAMAP-Rule" id="MF_01114"/>
    </source>
</evidence>
<name>A0A1X7P8V4_9MICO</name>
<sequence>MGEEVTEGTGGRPVAFLPWVTDEQADPARSRARSRADHPGASRPGSAPVGDSGVDRIAELSAHVARRSPSAISERDASAHDGRSATDASAAEEADVETNDTETLDTEAFDAETIDPEQIADRIVRGLSRKSLSVAEVEARLYTEGVAEKDALEIVERFTRFGYLDDYRMAEELVASLRERKKLGRSSIQQELRSRKLDPEAVATALDELDGDDEYRTALELARKRLPSLRSLSDEVAERRLTGFLARRGYAGALVQRVVRETVRRPGSSVRFH</sequence>
<dbReference type="Gene3D" id="1.10.10.10">
    <property type="entry name" value="Winged helix-like DNA-binding domain superfamily/Winged helix DNA-binding domain"/>
    <property type="match status" value="2"/>
</dbReference>
<evidence type="ECO:0000313" key="9">
    <source>
        <dbReference type="EMBL" id="SMH47503.1"/>
    </source>
</evidence>
<dbReference type="Proteomes" id="UP000193711">
    <property type="component" value="Unassembled WGS sequence"/>
</dbReference>
<dbReference type="PANTHER" id="PTHR33602:SF1">
    <property type="entry name" value="REGULATORY PROTEIN RECX FAMILY PROTEIN"/>
    <property type="match status" value="1"/>
</dbReference>
<dbReference type="InterPro" id="IPR053924">
    <property type="entry name" value="RecX_HTH_2nd"/>
</dbReference>
<dbReference type="AlphaFoldDB" id="A0A1X7P8V4"/>